<dbReference type="AlphaFoldDB" id="A0A0E9RKB2"/>
<name>A0A0E9RKB2_ANGAN</name>
<dbReference type="EMBL" id="GBXM01079350">
    <property type="protein sequence ID" value="JAH29227.1"/>
    <property type="molecule type" value="Transcribed_RNA"/>
</dbReference>
<accession>A0A0E9RKB2</accession>
<evidence type="ECO:0000313" key="1">
    <source>
        <dbReference type="EMBL" id="JAH29227.1"/>
    </source>
</evidence>
<protein>
    <submittedName>
        <fullName evidence="1">Uncharacterized protein</fullName>
    </submittedName>
</protein>
<proteinExistence type="predicted"/>
<reference evidence="1" key="2">
    <citation type="journal article" date="2015" name="Fish Shellfish Immunol.">
        <title>Early steps in the European eel (Anguilla anguilla)-Vibrio vulnificus interaction in the gills: Role of the RtxA13 toxin.</title>
        <authorList>
            <person name="Callol A."/>
            <person name="Pajuelo D."/>
            <person name="Ebbesson L."/>
            <person name="Teles M."/>
            <person name="MacKenzie S."/>
            <person name="Amaro C."/>
        </authorList>
    </citation>
    <scope>NUCLEOTIDE SEQUENCE</scope>
</reference>
<organism evidence="1">
    <name type="scientific">Anguilla anguilla</name>
    <name type="common">European freshwater eel</name>
    <name type="synonym">Muraena anguilla</name>
    <dbReference type="NCBI Taxonomy" id="7936"/>
    <lineage>
        <taxon>Eukaryota</taxon>
        <taxon>Metazoa</taxon>
        <taxon>Chordata</taxon>
        <taxon>Craniata</taxon>
        <taxon>Vertebrata</taxon>
        <taxon>Euteleostomi</taxon>
        <taxon>Actinopterygii</taxon>
        <taxon>Neopterygii</taxon>
        <taxon>Teleostei</taxon>
        <taxon>Anguilliformes</taxon>
        <taxon>Anguillidae</taxon>
        <taxon>Anguilla</taxon>
    </lineage>
</organism>
<sequence length="21" mass="2398">MTFTRAVPACACLLYSYKLFV</sequence>
<reference evidence="1" key="1">
    <citation type="submission" date="2014-11" db="EMBL/GenBank/DDBJ databases">
        <authorList>
            <person name="Amaro Gonzalez C."/>
        </authorList>
    </citation>
    <scope>NUCLEOTIDE SEQUENCE</scope>
</reference>